<keyword evidence="2" id="KW-1185">Reference proteome</keyword>
<accession>A0ABU4EXM1</accession>
<dbReference type="EMBL" id="JAWLUM010000003">
    <property type="protein sequence ID" value="MDV7135402.1"/>
    <property type="molecule type" value="Genomic_DNA"/>
</dbReference>
<name>A0ABU4EXM1_WILMA</name>
<sequence>MITINYPPPPALDAGSPRRFKAPALLGYDHDGQPIYRYSGGDSGYNTAGDALVTRTADGVDLNAIWAELKATIDIANSEQIKLASLLSYKTTLPAEAVPQSNSSGKFVEASEFGEPVAIRPPSDALLMGFDFRDFDVASRWTWRALRDMDSRQVQATHNEALAADSRLVNGSILRRLFDPTEGLNNEGHRIFGLWTGTDGLTPPSYLGRTFPQNTSHYLGTNAEQIDSDDIETLCRLVASKGFAEAGQLIILANPAEGEYIQQFRAGEPSRPNGPIAKWDFIPSASAPAYLQPENIVGQVAPAEFNGLKVAGSYSSAWLVESNYIPIGYVAVVATGGPDSTRNPIGVRQHPNTAYQGLRLLPGGQPGYPLVQALYSRSFGTGVRHRGAAAVAQVTTNPTYTKPVWTW</sequence>
<reference evidence="1 2" key="1">
    <citation type="submission" date="2023-10" db="EMBL/GenBank/DDBJ databases">
        <title>Development of a sustainable strategy for remediation of hydrocarbon-contaminated territories based on the waste exchange concept.</title>
        <authorList>
            <person name="Krivoruchko A."/>
        </authorList>
    </citation>
    <scope>NUCLEOTIDE SEQUENCE [LARGE SCALE GENOMIC DNA]</scope>
    <source>
        <strain evidence="1 2">IEGM 1236</strain>
    </source>
</reference>
<evidence type="ECO:0000313" key="1">
    <source>
        <dbReference type="EMBL" id="MDV7135402.1"/>
    </source>
</evidence>
<dbReference type="Proteomes" id="UP001185792">
    <property type="component" value="Unassembled WGS sequence"/>
</dbReference>
<gene>
    <name evidence="1" type="ORF">R4198_17005</name>
</gene>
<evidence type="ECO:0000313" key="2">
    <source>
        <dbReference type="Proteomes" id="UP001185792"/>
    </source>
</evidence>
<organism evidence="1 2">
    <name type="scientific">Williamsia marianensis</name>
    <dbReference type="NCBI Taxonomy" id="85044"/>
    <lineage>
        <taxon>Bacteria</taxon>
        <taxon>Bacillati</taxon>
        <taxon>Actinomycetota</taxon>
        <taxon>Actinomycetes</taxon>
        <taxon>Mycobacteriales</taxon>
        <taxon>Nocardiaceae</taxon>
        <taxon>Williamsia</taxon>
    </lineage>
</organism>
<comment type="caution">
    <text evidence="1">The sequence shown here is derived from an EMBL/GenBank/DDBJ whole genome shotgun (WGS) entry which is preliminary data.</text>
</comment>
<protein>
    <submittedName>
        <fullName evidence="1">Uncharacterized protein</fullName>
    </submittedName>
</protein>
<proteinExistence type="predicted"/>
<dbReference type="RefSeq" id="WP_317713861.1">
    <property type="nucleotide sequence ID" value="NZ_JAWLUM010000003.1"/>
</dbReference>